<gene>
    <name evidence="2" type="ORF">C457_15872</name>
</gene>
<evidence type="ECO:0000256" key="1">
    <source>
        <dbReference type="SAM" id="MobiDB-lite"/>
    </source>
</evidence>
<feature type="region of interest" description="Disordered" evidence="1">
    <location>
        <begin position="90"/>
        <end position="110"/>
    </location>
</feature>
<keyword evidence="3" id="KW-1185">Reference proteome</keyword>
<sequence length="110" mass="13046">MHDVFGESFRLYITRLDEIVRLVFGEKLGFRAEVEKMRPRNVDIDLLRIQQDVRFRFFTVHIDNRFTRLETGFEEMCTKQRFSGTWLASHQIHSSPGKPSMKNRIQPGDS</sequence>
<reference evidence="2 3" key="1">
    <citation type="journal article" date="2014" name="PLoS Genet.">
        <title>Phylogenetically driven sequencing of extremely halophilic archaea reveals strategies for static and dynamic osmo-response.</title>
        <authorList>
            <person name="Becker E.A."/>
            <person name="Seitzer P.M."/>
            <person name="Tritt A."/>
            <person name="Larsen D."/>
            <person name="Krusor M."/>
            <person name="Yao A.I."/>
            <person name="Wu D."/>
            <person name="Madern D."/>
            <person name="Eisen J.A."/>
            <person name="Darling A.E."/>
            <person name="Facciotti M.T."/>
        </authorList>
    </citation>
    <scope>NUCLEOTIDE SEQUENCE [LARGE SCALE GENOMIC DNA]</scope>
    <source>
        <strain evidence="3">DSM 18310 / JCM 13924 / TL6</strain>
    </source>
</reference>
<evidence type="ECO:0000313" key="3">
    <source>
        <dbReference type="Proteomes" id="UP000011559"/>
    </source>
</evidence>
<comment type="caution">
    <text evidence="2">The sequence shown here is derived from an EMBL/GenBank/DDBJ whole genome shotgun (WGS) entry which is preliminary data.</text>
</comment>
<dbReference type="AlphaFoldDB" id="M0G272"/>
<organism evidence="2 3">
    <name type="scientific">Haloferax prahovense (strain DSM 18310 / JCM 13924 / TL6)</name>
    <dbReference type="NCBI Taxonomy" id="1227461"/>
    <lineage>
        <taxon>Archaea</taxon>
        <taxon>Methanobacteriati</taxon>
        <taxon>Methanobacteriota</taxon>
        <taxon>Stenosarchaea group</taxon>
        <taxon>Halobacteria</taxon>
        <taxon>Halobacteriales</taxon>
        <taxon>Haloferacaceae</taxon>
        <taxon>Haloferax</taxon>
    </lineage>
</organism>
<protein>
    <submittedName>
        <fullName evidence="2">Uncharacterized protein</fullName>
    </submittedName>
</protein>
<dbReference type="Proteomes" id="UP000011559">
    <property type="component" value="Unassembled WGS sequence"/>
</dbReference>
<dbReference type="EMBL" id="AOLG01000053">
    <property type="protein sequence ID" value="ELZ65632.1"/>
    <property type="molecule type" value="Genomic_DNA"/>
</dbReference>
<proteinExistence type="predicted"/>
<evidence type="ECO:0000313" key="2">
    <source>
        <dbReference type="EMBL" id="ELZ65632.1"/>
    </source>
</evidence>
<name>M0G272_HALPT</name>
<accession>M0G272</accession>